<dbReference type="EMBL" id="DF848909">
    <property type="protein sequence ID" value="GAT55135.1"/>
    <property type="molecule type" value="Genomic_DNA"/>
</dbReference>
<proteinExistence type="predicted"/>
<keyword evidence="3" id="KW-1185">Reference proteome</keyword>
<dbReference type="Proteomes" id="UP000815677">
    <property type="component" value="Unassembled WGS sequence"/>
</dbReference>
<evidence type="ECO:0000313" key="2">
    <source>
        <dbReference type="EMBL" id="GAT55135.1"/>
    </source>
</evidence>
<dbReference type="Gene3D" id="3.60.20.10">
    <property type="entry name" value="Glutamine Phosphoribosylpyrophosphate, subunit 1, domain 1"/>
    <property type="match status" value="1"/>
</dbReference>
<dbReference type="InterPro" id="IPR017932">
    <property type="entry name" value="GATase_2_dom"/>
</dbReference>
<name>A0ABQ0LVN7_MYCCL</name>
<dbReference type="InterPro" id="IPR051786">
    <property type="entry name" value="ASN_synthetase/amidase"/>
</dbReference>
<dbReference type="Pfam" id="PF13522">
    <property type="entry name" value="GATase_6"/>
    <property type="match status" value="1"/>
</dbReference>
<protein>
    <recommendedName>
        <fullName evidence="1">Glutamine amidotransferase type-2 domain-containing protein</fullName>
    </recommendedName>
</protein>
<dbReference type="PROSITE" id="PS51278">
    <property type="entry name" value="GATASE_TYPE_2"/>
    <property type="match status" value="1"/>
</dbReference>
<dbReference type="PANTHER" id="PTHR43284">
    <property type="entry name" value="ASPARAGINE SYNTHETASE (GLUTAMINE-HYDROLYZING)"/>
    <property type="match status" value="1"/>
</dbReference>
<dbReference type="SUPFAM" id="SSF56235">
    <property type="entry name" value="N-terminal nucleophile aminohydrolases (Ntn hydrolases)"/>
    <property type="match status" value="1"/>
</dbReference>
<reference evidence="2" key="1">
    <citation type="submission" date="2014-09" db="EMBL/GenBank/DDBJ databases">
        <title>Genome sequence of the luminous mushroom Mycena chlorophos for searching fungal bioluminescence genes.</title>
        <authorList>
            <person name="Tanaka Y."/>
            <person name="Kasuga D."/>
            <person name="Oba Y."/>
            <person name="Hase S."/>
            <person name="Sato K."/>
            <person name="Oba Y."/>
            <person name="Sakakibara Y."/>
        </authorList>
    </citation>
    <scope>NUCLEOTIDE SEQUENCE</scope>
</reference>
<evidence type="ECO:0000313" key="3">
    <source>
        <dbReference type="Proteomes" id="UP000815677"/>
    </source>
</evidence>
<dbReference type="PANTHER" id="PTHR43284:SF1">
    <property type="entry name" value="ASPARAGINE SYNTHETASE"/>
    <property type="match status" value="1"/>
</dbReference>
<feature type="domain" description="Glutamine amidotransferase type-2" evidence="1">
    <location>
        <begin position="2"/>
        <end position="115"/>
    </location>
</feature>
<dbReference type="InterPro" id="IPR029055">
    <property type="entry name" value="Ntn_hydrolases_N"/>
</dbReference>
<accession>A0ABQ0LVN7</accession>
<sequence>MCGITAAFYPDEVPVPSPDSLRSSLDASLERINYRGPDSRGIYISQDRRVGLGHVRLSIIDLETGQQPLSDEDESIHVVVNGEIYDHDRIRAEIQAQGYSFKTKSDSELIQTRRN</sequence>
<organism evidence="2 3">
    <name type="scientific">Mycena chlorophos</name>
    <name type="common">Agaric fungus</name>
    <name type="synonym">Agaricus chlorophos</name>
    <dbReference type="NCBI Taxonomy" id="658473"/>
    <lineage>
        <taxon>Eukaryota</taxon>
        <taxon>Fungi</taxon>
        <taxon>Dikarya</taxon>
        <taxon>Basidiomycota</taxon>
        <taxon>Agaricomycotina</taxon>
        <taxon>Agaricomycetes</taxon>
        <taxon>Agaricomycetidae</taxon>
        <taxon>Agaricales</taxon>
        <taxon>Marasmiineae</taxon>
        <taxon>Mycenaceae</taxon>
        <taxon>Mycena</taxon>
    </lineage>
</organism>
<evidence type="ECO:0000259" key="1">
    <source>
        <dbReference type="PROSITE" id="PS51278"/>
    </source>
</evidence>
<gene>
    <name evidence="2" type="ORF">MCHLO_11936</name>
</gene>